<dbReference type="PROSITE" id="PS50085">
    <property type="entry name" value="RAPGAP"/>
    <property type="match status" value="1"/>
</dbReference>
<proteinExistence type="predicted"/>
<dbReference type="AlphaFoldDB" id="A0A367KP18"/>
<dbReference type="GO" id="GO:0005096">
    <property type="term" value="F:GTPase activator activity"/>
    <property type="evidence" value="ECO:0007669"/>
    <property type="project" value="UniProtKB-KW"/>
</dbReference>
<feature type="non-terminal residue" evidence="4">
    <location>
        <position position="1"/>
    </location>
</feature>
<dbReference type="Gene3D" id="3.40.50.11210">
    <property type="entry name" value="Rap/Ran-GAP"/>
    <property type="match status" value="2"/>
</dbReference>
<name>A0A367KP18_RHIST</name>
<reference evidence="4 5" key="1">
    <citation type="journal article" date="2018" name="G3 (Bethesda)">
        <title>Phylogenetic and Phylogenomic Definition of Rhizopus Species.</title>
        <authorList>
            <person name="Gryganskyi A.P."/>
            <person name="Golan J."/>
            <person name="Dolatabadi S."/>
            <person name="Mondo S."/>
            <person name="Robb S."/>
            <person name="Idnurm A."/>
            <person name="Muszewska A."/>
            <person name="Steczkiewicz K."/>
            <person name="Masonjones S."/>
            <person name="Liao H.L."/>
            <person name="Gajdeczka M.T."/>
            <person name="Anike F."/>
            <person name="Vuek A."/>
            <person name="Anishchenko I.M."/>
            <person name="Voigt K."/>
            <person name="de Hoog G.S."/>
            <person name="Smith M.E."/>
            <person name="Heitman J."/>
            <person name="Vilgalys R."/>
            <person name="Stajich J.E."/>
        </authorList>
    </citation>
    <scope>NUCLEOTIDE SEQUENCE [LARGE SCALE GENOMIC DNA]</scope>
    <source>
        <strain evidence="4 5">LSU 92-RS-03</strain>
    </source>
</reference>
<protein>
    <submittedName>
        <fullName evidence="4">Rap/ran-GAP protein</fullName>
    </submittedName>
</protein>
<dbReference type="GO" id="GO:0051056">
    <property type="term" value="P:regulation of small GTPase mediated signal transduction"/>
    <property type="evidence" value="ECO:0007669"/>
    <property type="project" value="InterPro"/>
</dbReference>
<gene>
    <name evidence="4" type="primary">RAPGAP1</name>
    <name evidence="4" type="ORF">CU098_003263</name>
</gene>
<sequence>SSISSLAESMLNVHITPPSSPMKSIDANTPNSEVPVATTIKDYAASVIDRCFCLLDLFNSSEHEFTFAHLRELETIGIERLGILIEACDESFCAEKVAKLRYQLKKVQAMIQNNTYHPLSNADLKNQASFVKLLVIDIQHICQECFLLSKESPSLSCADIDGFKKETPKIDWTRLSSEDYKKAKPDQINMNATWFRHYFVGKPYYTFIGPLNEPSGDSGIAIEDKKKLQPLPKRRNSKSLINTFLSSSHDLSDAYANSQDLNRFNGIISVIQERTKSSNISKNSNSAGPFVESQYRVIIRSKEADLARHIVNESTAKETLHQLELRGESYRIDKAQTSNDKRLRSFMNKNIHANENISSRMLRAAVLSVCPNIDLRLFKELSAESTIMAGLEKDLLKYDEIQIPKHYKFGVLTIKDNQPNEEAWFSNTEVSTNLKDFLNIIGQKIELKGYTGYGAGLDRKTGESGKYSFVSKWNEFDIMFHVAPLMPIQKNDRQQVMRKRYIGNVLRNSNVNDFGPALPSPPIFHDYDTLKEFLTLKLINAENASLKSNKFRIPNNKARVGLLSTHIQTGLAFHQPQVLRSASTNRLVPSKSSSIPKELKKAQRPRSVNDKVTSRGVLNSGTSRLLQEAILDEEKRKRTTIGSTEIPPMPSISRSTLLQDFKKGIVSSSKKLKEAATGSEKQLIRKSSQLKVSSKPVTSHSLDIVDENSAETNKGNILVIDQERLMLIMDD</sequence>
<keyword evidence="1" id="KW-0343">GTPase activation</keyword>
<evidence type="ECO:0000256" key="2">
    <source>
        <dbReference type="SAM" id="MobiDB-lite"/>
    </source>
</evidence>
<feature type="compositionally biased region" description="Basic and acidic residues" evidence="2">
    <location>
        <begin position="597"/>
        <end position="613"/>
    </location>
</feature>
<evidence type="ECO:0000256" key="1">
    <source>
        <dbReference type="ARBA" id="ARBA00022468"/>
    </source>
</evidence>
<dbReference type="Pfam" id="PF02145">
    <property type="entry name" value="Rap_GAP"/>
    <property type="match status" value="1"/>
</dbReference>
<dbReference type="EMBL" id="PJQM01000827">
    <property type="protein sequence ID" value="RCI03976.1"/>
    <property type="molecule type" value="Genomic_DNA"/>
</dbReference>
<feature type="compositionally biased region" description="Polar residues" evidence="2">
    <location>
        <begin position="583"/>
        <end position="595"/>
    </location>
</feature>
<feature type="domain" description="Rap-GAP" evidence="3">
    <location>
        <begin position="395"/>
        <end position="613"/>
    </location>
</feature>
<accession>A0A367KP18</accession>
<comment type="caution">
    <text evidence="4">The sequence shown here is derived from an EMBL/GenBank/DDBJ whole genome shotgun (WGS) entry which is preliminary data.</text>
</comment>
<dbReference type="InterPro" id="IPR000331">
    <property type="entry name" value="Rap/Ran_GAP_dom"/>
</dbReference>
<evidence type="ECO:0000313" key="4">
    <source>
        <dbReference type="EMBL" id="RCI03976.1"/>
    </source>
</evidence>
<dbReference type="OrthoDB" id="2499658at2759"/>
<keyword evidence="5" id="KW-1185">Reference proteome</keyword>
<dbReference type="InterPro" id="IPR050989">
    <property type="entry name" value="Rap1_Ran_GAP"/>
</dbReference>
<evidence type="ECO:0000259" key="3">
    <source>
        <dbReference type="PROSITE" id="PS50085"/>
    </source>
</evidence>
<dbReference type="STRING" id="4846.A0A367KP18"/>
<feature type="region of interest" description="Disordered" evidence="2">
    <location>
        <begin position="583"/>
        <end position="615"/>
    </location>
</feature>
<organism evidence="4 5">
    <name type="scientific">Rhizopus stolonifer</name>
    <name type="common">Rhizopus nigricans</name>
    <dbReference type="NCBI Taxonomy" id="4846"/>
    <lineage>
        <taxon>Eukaryota</taxon>
        <taxon>Fungi</taxon>
        <taxon>Fungi incertae sedis</taxon>
        <taxon>Mucoromycota</taxon>
        <taxon>Mucoromycotina</taxon>
        <taxon>Mucoromycetes</taxon>
        <taxon>Mucorales</taxon>
        <taxon>Mucorineae</taxon>
        <taxon>Rhizopodaceae</taxon>
        <taxon>Rhizopus</taxon>
    </lineage>
</organism>
<dbReference type="SUPFAM" id="SSF111347">
    <property type="entry name" value="Rap/Ran-GAP"/>
    <property type="match status" value="1"/>
</dbReference>
<dbReference type="Proteomes" id="UP000253551">
    <property type="component" value="Unassembled WGS sequence"/>
</dbReference>
<dbReference type="PANTHER" id="PTHR15711">
    <property type="entry name" value="RAP GTPASE-ACTIVATING PROTEIN"/>
    <property type="match status" value="1"/>
</dbReference>
<evidence type="ECO:0000313" key="5">
    <source>
        <dbReference type="Proteomes" id="UP000253551"/>
    </source>
</evidence>
<dbReference type="InterPro" id="IPR035974">
    <property type="entry name" value="Rap/Ran-GAP_sf"/>
</dbReference>